<dbReference type="UniPathway" id="UPA00219"/>
<dbReference type="NCBIfam" id="TIGR00179">
    <property type="entry name" value="murB"/>
    <property type="match status" value="1"/>
</dbReference>
<gene>
    <name evidence="20" type="primary">murB</name>
    <name evidence="22" type="ORF">DC077_09235</name>
    <name evidence="23" type="ORF">DC078_08455</name>
</gene>
<evidence type="ECO:0000256" key="13">
    <source>
        <dbReference type="ARBA" id="ARBA00022960"/>
    </source>
</evidence>
<dbReference type="InterPro" id="IPR011601">
    <property type="entry name" value="MurB_C"/>
</dbReference>
<evidence type="ECO:0000256" key="14">
    <source>
        <dbReference type="ARBA" id="ARBA00022984"/>
    </source>
</evidence>
<dbReference type="InterPro" id="IPR016166">
    <property type="entry name" value="FAD-bd_PCMH"/>
</dbReference>
<evidence type="ECO:0000256" key="15">
    <source>
        <dbReference type="ARBA" id="ARBA00023002"/>
    </source>
</evidence>
<dbReference type="EC" id="1.3.1.98" evidence="6 20"/>
<evidence type="ECO:0000313" key="24">
    <source>
        <dbReference type="Proteomes" id="UP000245059"/>
    </source>
</evidence>
<evidence type="ECO:0000256" key="19">
    <source>
        <dbReference type="ARBA" id="ARBA00048914"/>
    </source>
</evidence>
<evidence type="ECO:0000313" key="22">
    <source>
        <dbReference type="EMBL" id="PWD83723.1"/>
    </source>
</evidence>
<evidence type="ECO:0000256" key="11">
    <source>
        <dbReference type="ARBA" id="ARBA00022827"/>
    </source>
</evidence>
<dbReference type="AlphaFoldDB" id="A0A2U2AKW7"/>
<dbReference type="GO" id="GO:0008762">
    <property type="term" value="F:UDP-N-acetylmuramate dehydrogenase activity"/>
    <property type="evidence" value="ECO:0007669"/>
    <property type="project" value="UniProtKB-UniRule"/>
</dbReference>
<evidence type="ECO:0000256" key="6">
    <source>
        <dbReference type="ARBA" id="ARBA00012518"/>
    </source>
</evidence>
<protein>
    <recommendedName>
        <fullName evidence="7 20">UDP-N-acetylenolpyruvoylglucosamine reductase</fullName>
        <ecNumber evidence="6 20">1.3.1.98</ecNumber>
    </recommendedName>
    <alternativeName>
        <fullName evidence="18 20">UDP-N-acetylmuramate dehydrogenase</fullName>
    </alternativeName>
</protein>
<dbReference type="PROSITE" id="PS51387">
    <property type="entry name" value="FAD_PCMH"/>
    <property type="match status" value="1"/>
</dbReference>
<dbReference type="GO" id="GO:0005829">
    <property type="term" value="C:cytosol"/>
    <property type="evidence" value="ECO:0007669"/>
    <property type="project" value="TreeGrafter"/>
</dbReference>
<dbReference type="GO" id="GO:0071555">
    <property type="term" value="P:cell wall organization"/>
    <property type="evidence" value="ECO:0007669"/>
    <property type="project" value="UniProtKB-KW"/>
</dbReference>
<dbReference type="Pfam" id="PF02873">
    <property type="entry name" value="MurB_C"/>
    <property type="match status" value="1"/>
</dbReference>
<dbReference type="HAMAP" id="MF_00037">
    <property type="entry name" value="MurB"/>
    <property type="match status" value="1"/>
</dbReference>
<feature type="active site" evidence="20">
    <location>
        <position position="335"/>
    </location>
</feature>
<dbReference type="InterPro" id="IPR016169">
    <property type="entry name" value="FAD-bd_PCMH_sub2"/>
</dbReference>
<keyword evidence="17 20" id="KW-0961">Cell wall biogenesis/degradation</keyword>
<evidence type="ECO:0000256" key="20">
    <source>
        <dbReference type="HAMAP-Rule" id="MF_00037"/>
    </source>
</evidence>
<dbReference type="EMBL" id="QEWW01000009">
    <property type="protein sequence ID" value="PWD83723.1"/>
    <property type="molecule type" value="Genomic_DNA"/>
</dbReference>
<dbReference type="InterPro" id="IPR036635">
    <property type="entry name" value="MurB_C_sf"/>
</dbReference>
<dbReference type="GO" id="GO:0051301">
    <property type="term" value="P:cell division"/>
    <property type="evidence" value="ECO:0007669"/>
    <property type="project" value="UniProtKB-KW"/>
</dbReference>
<dbReference type="GO" id="GO:0009252">
    <property type="term" value="P:peptidoglycan biosynthetic process"/>
    <property type="evidence" value="ECO:0007669"/>
    <property type="project" value="UniProtKB-UniRule"/>
</dbReference>
<comment type="similarity">
    <text evidence="5 20">Belongs to the MurB family.</text>
</comment>
<feature type="domain" description="FAD-binding PCMH-type" evidence="21">
    <location>
        <begin position="20"/>
        <end position="187"/>
    </location>
</feature>
<feature type="active site" evidence="20">
    <location>
        <position position="164"/>
    </location>
</feature>
<evidence type="ECO:0000256" key="9">
    <source>
        <dbReference type="ARBA" id="ARBA00022618"/>
    </source>
</evidence>
<dbReference type="InterPro" id="IPR036318">
    <property type="entry name" value="FAD-bd_PCMH-like_sf"/>
</dbReference>
<reference evidence="22" key="1">
    <citation type="journal article" date="2018" name="Genome Announc.">
        <title>Ignatzschineria cameli sp. nov., isolated from necrotic foot tissue of dromedaries (Camelus dromedarius) and associated maggots (Wohlfahrtia species) in Dubai.</title>
        <authorList>
            <person name="Tsang C.C."/>
            <person name="Tang J.Y."/>
            <person name="Fong J.Y."/>
            <person name="Kinne J."/>
            <person name="Lee H.H."/>
            <person name="Joseph M."/>
            <person name="Jose S."/>
            <person name="Schuster R.K."/>
            <person name="Tang Y."/>
            <person name="Sivakumar S."/>
            <person name="Chen J.H."/>
            <person name="Teng J.L."/>
            <person name="Lau S.K."/>
            <person name="Wernery U."/>
            <person name="Woo P.C."/>
        </authorList>
    </citation>
    <scope>NUCLEOTIDE SEQUENCE</scope>
    <source>
        <strain evidence="22">UAE-HKU57</strain>
        <strain evidence="23">UAE-HKU58</strain>
    </source>
</reference>
<keyword evidence="11 20" id="KW-0274">FAD</keyword>
<evidence type="ECO:0000256" key="12">
    <source>
        <dbReference type="ARBA" id="ARBA00022857"/>
    </source>
</evidence>
<keyword evidence="12 20" id="KW-0521">NADP</keyword>
<dbReference type="Gene3D" id="3.90.78.10">
    <property type="entry name" value="UDP-N-acetylenolpyruvoylglucosamine reductase, C-terminal domain"/>
    <property type="match status" value="1"/>
</dbReference>
<name>A0A2U2AKW7_9GAMM</name>
<evidence type="ECO:0000256" key="10">
    <source>
        <dbReference type="ARBA" id="ARBA00022630"/>
    </source>
</evidence>
<keyword evidence="10 20" id="KW-0285">Flavoprotein</keyword>
<dbReference type="Proteomes" id="UP000245059">
    <property type="component" value="Unassembled WGS sequence"/>
</dbReference>
<keyword evidence="14 20" id="KW-0573">Peptidoglycan synthesis</keyword>
<dbReference type="SUPFAM" id="SSF56194">
    <property type="entry name" value="Uridine diphospho-N-Acetylenolpyruvylglucosamine reductase, MurB, C-terminal domain"/>
    <property type="match status" value="1"/>
</dbReference>
<dbReference type="InterPro" id="IPR003170">
    <property type="entry name" value="MurB"/>
</dbReference>
<comment type="catalytic activity">
    <reaction evidence="19 20">
        <text>UDP-N-acetyl-alpha-D-muramate + NADP(+) = UDP-N-acetyl-3-O-(1-carboxyvinyl)-alpha-D-glucosamine + NADPH + H(+)</text>
        <dbReference type="Rhea" id="RHEA:12248"/>
        <dbReference type="ChEBI" id="CHEBI:15378"/>
        <dbReference type="ChEBI" id="CHEBI:57783"/>
        <dbReference type="ChEBI" id="CHEBI:58349"/>
        <dbReference type="ChEBI" id="CHEBI:68483"/>
        <dbReference type="ChEBI" id="CHEBI:70757"/>
        <dbReference type="EC" id="1.3.1.98"/>
    </reaction>
</comment>
<dbReference type="GO" id="GO:0071949">
    <property type="term" value="F:FAD binding"/>
    <property type="evidence" value="ECO:0007669"/>
    <property type="project" value="InterPro"/>
</dbReference>
<feature type="active site" description="Proton donor" evidence="20">
    <location>
        <position position="239"/>
    </location>
</feature>
<keyword evidence="13 20" id="KW-0133">Cell shape</keyword>
<comment type="caution">
    <text evidence="22">The sequence shown here is derived from an EMBL/GenBank/DDBJ whole genome shotgun (WGS) entry which is preliminary data.</text>
</comment>
<dbReference type="InterPro" id="IPR006094">
    <property type="entry name" value="Oxid_FAD_bind_N"/>
</dbReference>
<comment type="function">
    <text evidence="2 20">Cell wall formation.</text>
</comment>
<dbReference type="Proteomes" id="UP000245217">
    <property type="component" value="Unassembled WGS sequence"/>
</dbReference>
<evidence type="ECO:0000256" key="2">
    <source>
        <dbReference type="ARBA" id="ARBA00003921"/>
    </source>
</evidence>
<comment type="pathway">
    <text evidence="4 20">Cell wall biogenesis; peptidoglycan biosynthesis.</text>
</comment>
<accession>A0A2U2AKW7</accession>
<dbReference type="InterPro" id="IPR016167">
    <property type="entry name" value="FAD-bd_PCMH_sub1"/>
</dbReference>
<dbReference type="Pfam" id="PF01565">
    <property type="entry name" value="FAD_binding_4"/>
    <property type="match status" value="1"/>
</dbReference>
<evidence type="ECO:0000313" key="25">
    <source>
        <dbReference type="Proteomes" id="UP000245217"/>
    </source>
</evidence>
<reference evidence="24 25" key="2">
    <citation type="submission" date="2018-05" db="EMBL/GenBank/DDBJ databases">
        <title>Ignatzschineria dubaiensis sp. nov., isolated from necrotic foot tissues of dromedaries (Camelus dromedarius) and associated maggots in Dubai, United Arab Emirates.</title>
        <authorList>
            <person name="Tsang C.C."/>
            <person name="Tang J.Y.M."/>
            <person name="Fong J.Y.H."/>
            <person name="Kinne J."/>
            <person name="Lee H.H."/>
            <person name="Joseph M."/>
            <person name="Jose S."/>
            <person name="Schuster R.K."/>
            <person name="Tang Y."/>
            <person name="Sivakumar S."/>
            <person name="Chen J.H.K."/>
            <person name="Teng J.L.L."/>
            <person name="Lau S.K.P."/>
            <person name="Wernery U."/>
            <person name="Woo P.C.Y."/>
        </authorList>
    </citation>
    <scope>NUCLEOTIDE SEQUENCE [LARGE SCALE GENOMIC DNA]</scope>
    <source>
        <strain evidence="24">UAE-HKU57</strain>
        <strain evidence="25">UAE-HKU58</strain>
    </source>
</reference>
<sequence>MTQVENIQENYALQKLNTFGVAIKSRYLFLLDNLALIPSLKKLPEPQLILGGGSNILFTEDYPGTVILNRLMGVEILGDSENFIIVKAMAGEEWHPFVVQMNQRGYLGLEYLALIPGRVGAAPVQNIGAYGAEVKDFITAVEVYDFQEERIKVLDRAACKFGYRDSLFKQESGRYLIISVTFKLLKKMEPQLRYRALQEYFDSRGEQIEELTMSDIMNAVIAVRSSKLPDPDFIGNAGSFFKNPIVTKQQAEKVKEEYPELVMYPDQLGYCKLAAGQLIELSGYKGLYENGAGMYEKQALVLVNLGCNDGKVLWSHALKVREGVFEKFGVMLEPEPLIL</sequence>
<evidence type="ECO:0000256" key="5">
    <source>
        <dbReference type="ARBA" id="ARBA00010485"/>
    </source>
</evidence>
<dbReference type="NCBIfam" id="NF000755">
    <property type="entry name" value="PRK00046.1"/>
    <property type="match status" value="1"/>
</dbReference>
<dbReference type="SUPFAM" id="SSF56176">
    <property type="entry name" value="FAD-binding/transporter-associated domain-like"/>
    <property type="match status" value="1"/>
</dbReference>
<comment type="subcellular location">
    <subcellularLocation>
        <location evidence="3 20">Cytoplasm</location>
    </subcellularLocation>
</comment>
<evidence type="ECO:0000256" key="7">
    <source>
        <dbReference type="ARBA" id="ARBA00015188"/>
    </source>
</evidence>
<keyword evidence="15 20" id="KW-0560">Oxidoreductase</keyword>
<keyword evidence="16 20" id="KW-0131">Cell cycle</keyword>
<dbReference type="PANTHER" id="PTHR21071">
    <property type="entry name" value="UDP-N-ACETYLENOLPYRUVOYLGLUCOSAMINE REDUCTASE"/>
    <property type="match status" value="1"/>
</dbReference>
<evidence type="ECO:0000256" key="1">
    <source>
        <dbReference type="ARBA" id="ARBA00001974"/>
    </source>
</evidence>
<dbReference type="GO" id="GO:0008360">
    <property type="term" value="P:regulation of cell shape"/>
    <property type="evidence" value="ECO:0007669"/>
    <property type="project" value="UniProtKB-KW"/>
</dbReference>
<evidence type="ECO:0000256" key="17">
    <source>
        <dbReference type="ARBA" id="ARBA00023316"/>
    </source>
</evidence>
<evidence type="ECO:0000256" key="4">
    <source>
        <dbReference type="ARBA" id="ARBA00004752"/>
    </source>
</evidence>
<organism evidence="22 24">
    <name type="scientific">Ignatzschineria cameli</name>
    <dbReference type="NCBI Taxonomy" id="2182793"/>
    <lineage>
        <taxon>Bacteria</taxon>
        <taxon>Pseudomonadati</taxon>
        <taxon>Pseudomonadota</taxon>
        <taxon>Gammaproteobacteria</taxon>
        <taxon>Cardiobacteriales</taxon>
        <taxon>Ignatzschineriaceae</taxon>
        <taxon>Ignatzschineria</taxon>
    </lineage>
</organism>
<evidence type="ECO:0000256" key="8">
    <source>
        <dbReference type="ARBA" id="ARBA00022490"/>
    </source>
</evidence>
<proteinExistence type="inferred from homology"/>
<dbReference type="OrthoDB" id="9804753at2"/>
<keyword evidence="9 20" id="KW-0132">Cell division</keyword>
<dbReference type="Gene3D" id="3.30.43.10">
    <property type="entry name" value="Uridine Diphospho-n-acetylenolpyruvylglucosamine Reductase, domain 2"/>
    <property type="match status" value="1"/>
</dbReference>
<comment type="cofactor">
    <cofactor evidence="1 20">
        <name>FAD</name>
        <dbReference type="ChEBI" id="CHEBI:57692"/>
    </cofactor>
</comment>
<evidence type="ECO:0000313" key="23">
    <source>
        <dbReference type="EMBL" id="PWD90608.1"/>
    </source>
</evidence>
<evidence type="ECO:0000256" key="3">
    <source>
        <dbReference type="ARBA" id="ARBA00004496"/>
    </source>
</evidence>
<dbReference type="PANTHER" id="PTHR21071:SF4">
    <property type="entry name" value="UDP-N-ACETYLENOLPYRUVOYLGLUCOSAMINE REDUCTASE"/>
    <property type="match status" value="1"/>
</dbReference>
<evidence type="ECO:0000256" key="16">
    <source>
        <dbReference type="ARBA" id="ARBA00023306"/>
    </source>
</evidence>
<keyword evidence="25" id="KW-1185">Reference proteome</keyword>
<dbReference type="EMBL" id="QEWV01000009">
    <property type="protein sequence ID" value="PWD90608.1"/>
    <property type="molecule type" value="Genomic_DNA"/>
</dbReference>
<keyword evidence="8 20" id="KW-0963">Cytoplasm</keyword>
<dbReference type="Gene3D" id="3.30.465.10">
    <property type="match status" value="1"/>
</dbReference>
<evidence type="ECO:0000256" key="18">
    <source>
        <dbReference type="ARBA" id="ARBA00031026"/>
    </source>
</evidence>
<evidence type="ECO:0000259" key="21">
    <source>
        <dbReference type="PROSITE" id="PS51387"/>
    </source>
</evidence>